<protein>
    <submittedName>
        <fullName evidence="1">Uncharacterized protein</fullName>
    </submittedName>
</protein>
<sequence>MFWTSSAGYRWTVRAWLLRLSGKEMSVPARIPVKDSEAAMLEALARLLLVFQAVATFKDPILSLIQPGPGGQGGDTRLAVGGAPFFIFGDSLWDSGNNNYLDVSAKANYWPYGETFFRNATGRFCNGRIPPDFIAENANLPFIKPYLDPNFTDYTFGANFASGGAGVLPETSPGTLYLELQVSFFEDVTKQLRQQKGDSVAEKLISRAVYYLGMGGNDYLTLGKDSKESNATLTPHIEEVFVGWVIGNLTTSIKKLYALGGRKFSFPNVAPMGCMPGNRFATGTDECWDDLNVLAQMHNEALSRVLVGLDKDLPGFKYAVFDYYTTMLDRITNCADFGFEVGLSACCGSGAYNGNLTCGVRGDNFTLCPDPNEFVYFDAAHPTEATNRQLSSLMWSGTSPVMSPRNLKSLFQDHS</sequence>
<evidence type="ECO:0000313" key="2">
    <source>
        <dbReference type="Proteomes" id="UP001057402"/>
    </source>
</evidence>
<accession>A0ACB9N401</accession>
<evidence type="ECO:0000313" key="1">
    <source>
        <dbReference type="EMBL" id="KAI4331333.1"/>
    </source>
</evidence>
<comment type="caution">
    <text evidence="1">The sequence shown here is derived from an EMBL/GenBank/DDBJ whole genome shotgun (WGS) entry which is preliminary data.</text>
</comment>
<organism evidence="1 2">
    <name type="scientific">Melastoma candidum</name>
    <dbReference type="NCBI Taxonomy" id="119954"/>
    <lineage>
        <taxon>Eukaryota</taxon>
        <taxon>Viridiplantae</taxon>
        <taxon>Streptophyta</taxon>
        <taxon>Embryophyta</taxon>
        <taxon>Tracheophyta</taxon>
        <taxon>Spermatophyta</taxon>
        <taxon>Magnoliopsida</taxon>
        <taxon>eudicotyledons</taxon>
        <taxon>Gunneridae</taxon>
        <taxon>Pentapetalae</taxon>
        <taxon>rosids</taxon>
        <taxon>malvids</taxon>
        <taxon>Myrtales</taxon>
        <taxon>Melastomataceae</taxon>
        <taxon>Melastomatoideae</taxon>
        <taxon>Melastomateae</taxon>
        <taxon>Melastoma</taxon>
    </lineage>
</organism>
<gene>
    <name evidence="1" type="ORF">MLD38_029526</name>
</gene>
<proteinExistence type="predicted"/>
<keyword evidence="2" id="KW-1185">Reference proteome</keyword>
<dbReference type="EMBL" id="CM042887">
    <property type="protein sequence ID" value="KAI4331333.1"/>
    <property type="molecule type" value="Genomic_DNA"/>
</dbReference>
<reference evidence="2" key="1">
    <citation type="journal article" date="2023" name="Front. Plant Sci.">
        <title>Chromosomal-level genome assembly of Melastoma candidum provides insights into trichome evolution.</title>
        <authorList>
            <person name="Zhong Y."/>
            <person name="Wu W."/>
            <person name="Sun C."/>
            <person name="Zou P."/>
            <person name="Liu Y."/>
            <person name="Dai S."/>
            <person name="Zhou R."/>
        </authorList>
    </citation>
    <scope>NUCLEOTIDE SEQUENCE [LARGE SCALE GENOMIC DNA]</scope>
</reference>
<name>A0ACB9N401_9MYRT</name>
<dbReference type="Proteomes" id="UP001057402">
    <property type="component" value="Chromosome 8"/>
</dbReference>